<evidence type="ECO:0000313" key="7">
    <source>
        <dbReference type="Proteomes" id="UP000243140"/>
    </source>
</evidence>
<dbReference type="InterPro" id="IPR036271">
    <property type="entry name" value="Tet_transcr_reg_TetR-rel_C_sf"/>
</dbReference>
<proteinExistence type="predicted"/>
<evidence type="ECO:0000313" key="6">
    <source>
        <dbReference type="EMBL" id="ORA80057.1"/>
    </source>
</evidence>
<evidence type="ECO:0000256" key="3">
    <source>
        <dbReference type="ARBA" id="ARBA00023163"/>
    </source>
</evidence>
<dbReference type="Gene3D" id="1.10.357.10">
    <property type="entry name" value="Tetracycline Repressor, domain 2"/>
    <property type="match status" value="1"/>
</dbReference>
<accession>A0ABX3SPT7</accession>
<reference evidence="6 7" key="1">
    <citation type="submission" date="2017-02" db="EMBL/GenBank/DDBJ databases">
        <title>The new phylogeny of genus Mycobacterium.</title>
        <authorList>
            <person name="Tortoli E."/>
            <person name="Trovato A."/>
            <person name="Cirillo D.M."/>
        </authorList>
    </citation>
    <scope>NUCLEOTIDE SEQUENCE [LARGE SCALE GENOMIC DNA]</scope>
    <source>
        <strain evidence="6 7">IP1130001</strain>
    </source>
</reference>
<dbReference type="SUPFAM" id="SSF48498">
    <property type="entry name" value="Tetracyclin repressor-like, C-terminal domain"/>
    <property type="match status" value="1"/>
</dbReference>
<dbReference type="SUPFAM" id="SSF46689">
    <property type="entry name" value="Homeodomain-like"/>
    <property type="match status" value="1"/>
</dbReference>
<dbReference type="InterPro" id="IPR009057">
    <property type="entry name" value="Homeodomain-like_sf"/>
</dbReference>
<dbReference type="PRINTS" id="PR00455">
    <property type="entry name" value="HTHTETR"/>
</dbReference>
<dbReference type="EMBL" id="MVHV01000019">
    <property type="protein sequence ID" value="ORA80057.1"/>
    <property type="molecule type" value="Genomic_DNA"/>
</dbReference>
<evidence type="ECO:0000256" key="1">
    <source>
        <dbReference type="ARBA" id="ARBA00023015"/>
    </source>
</evidence>
<evidence type="ECO:0000256" key="2">
    <source>
        <dbReference type="ARBA" id="ARBA00023125"/>
    </source>
</evidence>
<gene>
    <name evidence="6" type="ORF">BST29_17720</name>
</gene>
<dbReference type="PROSITE" id="PS50977">
    <property type="entry name" value="HTH_TETR_2"/>
    <property type="match status" value="1"/>
</dbReference>
<dbReference type="Proteomes" id="UP000243140">
    <property type="component" value="Unassembled WGS sequence"/>
</dbReference>
<dbReference type="PANTHER" id="PTHR47506:SF1">
    <property type="entry name" value="HTH-TYPE TRANSCRIPTIONAL REGULATOR YJDC"/>
    <property type="match status" value="1"/>
</dbReference>
<keyword evidence="3" id="KW-0804">Transcription</keyword>
<dbReference type="Pfam" id="PF00440">
    <property type="entry name" value="TetR_N"/>
    <property type="match status" value="1"/>
</dbReference>
<evidence type="ECO:0000256" key="4">
    <source>
        <dbReference type="PROSITE-ProRule" id="PRU00335"/>
    </source>
</evidence>
<sequence length="185" mass="19799">MRGSARERLLAAASELFYAEGIQTVGIDRVVEHAGVAKASLYNTFGSKENLVRAYLEARHEATLARLRRAVERHSDPRQRLLAVFDAQAEFFAEPAFRGCAFVTASAEAPDGGAIQHAADEYRAEIRGLLAELARQAGAADPAALGRQLQLLYDGAGLVARMDRDPHAAATAKAAAEALLDAATR</sequence>
<comment type="caution">
    <text evidence="6">The sequence shown here is derived from an EMBL/GenBank/DDBJ whole genome shotgun (WGS) entry which is preliminary data.</text>
</comment>
<keyword evidence="2 4" id="KW-0238">DNA-binding</keyword>
<organism evidence="6 7">
    <name type="scientific">Mycobacterium malmoense</name>
    <dbReference type="NCBI Taxonomy" id="1780"/>
    <lineage>
        <taxon>Bacteria</taxon>
        <taxon>Bacillati</taxon>
        <taxon>Actinomycetota</taxon>
        <taxon>Actinomycetes</taxon>
        <taxon>Mycobacteriales</taxon>
        <taxon>Mycobacteriaceae</taxon>
        <taxon>Mycobacterium</taxon>
    </lineage>
</organism>
<dbReference type="InterPro" id="IPR001647">
    <property type="entry name" value="HTH_TetR"/>
</dbReference>
<feature type="domain" description="HTH tetR-type" evidence="5">
    <location>
        <begin position="3"/>
        <end position="63"/>
    </location>
</feature>
<keyword evidence="7" id="KW-1185">Reference proteome</keyword>
<protein>
    <submittedName>
        <fullName evidence="6">TetR family transcriptional regulator</fullName>
    </submittedName>
</protein>
<evidence type="ECO:0000259" key="5">
    <source>
        <dbReference type="PROSITE" id="PS50977"/>
    </source>
</evidence>
<feature type="DNA-binding region" description="H-T-H motif" evidence="4">
    <location>
        <begin position="26"/>
        <end position="45"/>
    </location>
</feature>
<name>A0ABX3SPT7_MYCMA</name>
<keyword evidence="1" id="KW-0805">Transcription regulation</keyword>
<dbReference type="PANTHER" id="PTHR47506">
    <property type="entry name" value="TRANSCRIPTIONAL REGULATORY PROTEIN"/>
    <property type="match status" value="1"/>
</dbReference>